<dbReference type="InterPro" id="IPR013549">
    <property type="entry name" value="DUF1731"/>
</dbReference>
<evidence type="ECO:0000313" key="4">
    <source>
        <dbReference type="EMBL" id="GGG91470.1"/>
    </source>
</evidence>
<name>A0A917MBC8_9SPHI</name>
<dbReference type="InterPro" id="IPR036291">
    <property type="entry name" value="NAD(P)-bd_dom_sf"/>
</dbReference>
<gene>
    <name evidence="4" type="ORF">GCM10007415_27590</name>
</gene>
<dbReference type="PANTHER" id="PTHR11092:SF0">
    <property type="entry name" value="EPIMERASE FAMILY PROTEIN SDR39U1"/>
    <property type="match status" value="1"/>
</dbReference>
<dbReference type="Gene3D" id="3.40.50.720">
    <property type="entry name" value="NAD(P)-binding Rossmann-like Domain"/>
    <property type="match status" value="1"/>
</dbReference>
<comment type="similarity">
    <text evidence="1">Belongs to the NAD(P)-dependent epimerase/dehydratase family. SDR39U1 subfamily.</text>
</comment>
<keyword evidence="5" id="KW-1185">Reference proteome</keyword>
<evidence type="ECO:0000259" key="2">
    <source>
        <dbReference type="Pfam" id="PF01370"/>
    </source>
</evidence>
<dbReference type="InterPro" id="IPR010099">
    <property type="entry name" value="SDR39U1"/>
</dbReference>
<protein>
    <submittedName>
        <fullName evidence="4">NAD-dependent dehydratase</fullName>
    </submittedName>
</protein>
<dbReference type="Pfam" id="PF08338">
    <property type="entry name" value="DUF1731"/>
    <property type="match status" value="1"/>
</dbReference>
<dbReference type="PANTHER" id="PTHR11092">
    <property type="entry name" value="SUGAR NUCLEOTIDE EPIMERASE RELATED"/>
    <property type="match status" value="1"/>
</dbReference>
<sequence length="309" mass="33725">MMKERVLVTGASGMVGQALIAALIDGGYSVNALSRQERQTDLPNVRFYEWDIAAGEIDAACIDGVGSIVHLAGENIAALPWSNKRKRAILTSRTQPIGLIYDVLRKQHGHTVKTVVSASATGYYNHRGDEWMSEDKAPAADFLGQTCVAWEQAVNKGKELGLRTVSLRSGAILSDKGGIYDRFASMIRKGLGVVPGKGTQWMPWIHIDDAVAMYLFALEHQGIRGVYNMAAPGQVTMSTFVHTIANQQDKPLWLPRVPSFLLKAILGQMSEMLLSSTRVSVEKIQNAGFTFAYPEIKGAINALNPRPQA</sequence>
<comment type="caution">
    <text evidence="4">The sequence shown here is derived from an EMBL/GenBank/DDBJ whole genome shotgun (WGS) entry which is preliminary data.</text>
</comment>
<dbReference type="Proteomes" id="UP000660862">
    <property type="component" value="Unassembled WGS sequence"/>
</dbReference>
<dbReference type="RefSeq" id="WP_229738766.1">
    <property type="nucleotide sequence ID" value="NZ_BMER01000002.1"/>
</dbReference>
<feature type="domain" description="DUF1731" evidence="3">
    <location>
        <begin position="257"/>
        <end position="302"/>
    </location>
</feature>
<dbReference type="NCBIfam" id="TIGR01777">
    <property type="entry name" value="yfcH"/>
    <property type="match status" value="1"/>
</dbReference>
<dbReference type="InterPro" id="IPR001509">
    <property type="entry name" value="Epimerase_deHydtase"/>
</dbReference>
<proteinExistence type="inferred from homology"/>
<reference evidence="4" key="1">
    <citation type="journal article" date="2014" name="Int. J. Syst. Evol. Microbiol.">
        <title>Complete genome sequence of Corynebacterium casei LMG S-19264T (=DSM 44701T), isolated from a smear-ripened cheese.</title>
        <authorList>
            <consortium name="US DOE Joint Genome Institute (JGI-PGF)"/>
            <person name="Walter F."/>
            <person name="Albersmeier A."/>
            <person name="Kalinowski J."/>
            <person name="Ruckert C."/>
        </authorList>
    </citation>
    <scope>NUCLEOTIDE SEQUENCE</scope>
    <source>
        <strain evidence="4">CGMCC 1.12195</strain>
    </source>
</reference>
<evidence type="ECO:0000256" key="1">
    <source>
        <dbReference type="ARBA" id="ARBA00009353"/>
    </source>
</evidence>
<feature type="domain" description="NAD-dependent epimerase/dehydratase" evidence="2">
    <location>
        <begin position="6"/>
        <end position="229"/>
    </location>
</feature>
<accession>A0A917MBC8</accession>
<evidence type="ECO:0000259" key="3">
    <source>
        <dbReference type="Pfam" id="PF08338"/>
    </source>
</evidence>
<organism evidence="4 5">
    <name type="scientific">Parapedobacter pyrenivorans</name>
    <dbReference type="NCBI Taxonomy" id="1305674"/>
    <lineage>
        <taxon>Bacteria</taxon>
        <taxon>Pseudomonadati</taxon>
        <taxon>Bacteroidota</taxon>
        <taxon>Sphingobacteriia</taxon>
        <taxon>Sphingobacteriales</taxon>
        <taxon>Sphingobacteriaceae</taxon>
        <taxon>Parapedobacter</taxon>
    </lineage>
</organism>
<evidence type="ECO:0000313" key="5">
    <source>
        <dbReference type="Proteomes" id="UP000660862"/>
    </source>
</evidence>
<dbReference type="AlphaFoldDB" id="A0A917MBC8"/>
<dbReference type="EMBL" id="BMER01000002">
    <property type="protein sequence ID" value="GGG91470.1"/>
    <property type="molecule type" value="Genomic_DNA"/>
</dbReference>
<dbReference type="Pfam" id="PF01370">
    <property type="entry name" value="Epimerase"/>
    <property type="match status" value="1"/>
</dbReference>
<dbReference type="SUPFAM" id="SSF51735">
    <property type="entry name" value="NAD(P)-binding Rossmann-fold domains"/>
    <property type="match status" value="1"/>
</dbReference>
<reference evidence="4" key="2">
    <citation type="submission" date="2020-09" db="EMBL/GenBank/DDBJ databases">
        <authorList>
            <person name="Sun Q."/>
            <person name="Zhou Y."/>
        </authorList>
    </citation>
    <scope>NUCLEOTIDE SEQUENCE</scope>
    <source>
        <strain evidence="4">CGMCC 1.12195</strain>
    </source>
</reference>